<dbReference type="AlphaFoldDB" id="A0A6J7HA00"/>
<dbReference type="InterPro" id="IPR027787">
    <property type="entry name" value="Alpha/beta-hydrolase_catalytic"/>
</dbReference>
<dbReference type="InterPro" id="IPR029058">
    <property type="entry name" value="AB_hydrolase_fold"/>
</dbReference>
<evidence type="ECO:0000259" key="1">
    <source>
        <dbReference type="Pfam" id="PF10081"/>
    </source>
</evidence>
<dbReference type="SUPFAM" id="SSF53474">
    <property type="entry name" value="alpha/beta-Hydrolases"/>
    <property type="match status" value="1"/>
</dbReference>
<proteinExistence type="predicted"/>
<accession>A0A6J7HA00</accession>
<sequence>MVLHRPGWLTRWSADPAVRVGVAGASWSIAGSFARGLLPRSPIDQAVATGVVAATNYQLSATAWAVVEALASRPGRRPNLPATVAVAGAAIAGGLTASAVGQRLAQTSMPAAALSAAGRRFAFIGLAGLAGAVADDVLIKRLKWQPGLDTTLVPSIVTGAAVAGFTVLARSRRANKYGIVEPDRQSVKSANGRAIAQAAVVGVGSSLALTGLTLGEQFAARGLERLLSRGIHRETGAIGSLIAHTTVLAAMGAVGTLGLHQITERIQKRDDIVEPAYPAPPTNPHVSSGPLSAMPFDALGKEGRRFVLMTLSAADITHVMHEDAREPVRVVGGYGAASSIEERARMILDDMKAVGAFDRSLIAVAAPTGVGYFNYTVAEALEYLTRGDCASVVPQYALVPSALALARTHEGCLLTRLVLEGIKGHSATLPTDKRPRVVLIGESLGALVALDVATLPGPYVGVPALDHLGVSGGMYLGVPFLTEFWMRWREHPAAIDPQGRVELVAEPDEASPIAPSTVRHLMIVHHDDPVNMYSFTMVLQPPWWMGPPATRPPLVPRETKFRPITTFVLTTMDLKNAMQSKPGTFVRLGHDYRIEARVGLERAFGLVSSTTQAEAIETALRQRETTWAARRMVARKMDRARRSIEKTLAQWGAPAIDVADLDPAQLGDLPGAFARLANLSGPPGS</sequence>
<evidence type="ECO:0000313" key="3">
    <source>
        <dbReference type="EMBL" id="CAB4913150.1"/>
    </source>
</evidence>
<evidence type="ECO:0000259" key="2">
    <source>
        <dbReference type="Pfam" id="PF15420"/>
    </source>
</evidence>
<gene>
    <name evidence="3" type="ORF">UFOPK3610_00950</name>
</gene>
<dbReference type="Pfam" id="PF10081">
    <property type="entry name" value="Abhydrolase_9"/>
    <property type="match status" value="1"/>
</dbReference>
<dbReference type="EMBL" id="CAFBMR010000031">
    <property type="protein sequence ID" value="CAB4913150.1"/>
    <property type="molecule type" value="Genomic_DNA"/>
</dbReference>
<dbReference type="InterPro" id="IPR027788">
    <property type="entry name" value="Alpha/beta-hydrolase_N_dom"/>
</dbReference>
<feature type="domain" description="Alpha/beta-hydrolase catalytic" evidence="1">
    <location>
        <begin position="328"/>
        <end position="595"/>
    </location>
</feature>
<reference evidence="3" key="1">
    <citation type="submission" date="2020-05" db="EMBL/GenBank/DDBJ databases">
        <authorList>
            <person name="Chiriac C."/>
            <person name="Salcher M."/>
            <person name="Ghai R."/>
            <person name="Kavagutti S V."/>
        </authorList>
    </citation>
    <scope>NUCLEOTIDE SEQUENCE</scope>
</reference>
<feature type="domain" description="Alpha/beta-hydrolase N-terminal" evidence="2">
    <location>
        <begin position="132"/>
        <end position="307"/>
    </location>
</feature>
<protein>
    <submittedName>
        <fullName evidence="3">Unannotated protein</fullName>
    </submittedName>
</protein>
<organism evidence="3">
    <name type="scientific">freshwater metagenome</name>
    <dbReference type="NCBI Taxonomy" id="449393"/>
    <lineage>
        <taxon>unclassified sequences</taxon>
        <taxon>metagenomes</taxon>
        <taxon>ecological metagenomes</taxon>
    </lineage>
</organism>
<name>A0A6J7HA00_9ZZZZ</name>
<dbReference type="Pfam" id="PF15420">
    <property type="entry name" value="Abhydrolase_9_N"/>
    <property type="match status" value="1"/>
</dbReference>